<dbReference type="GO" id="GO:0019752">
    <property type="term" value="P:carboxylic acid metabolic process"/>
    <property type="evidence" value="ECO:0007669"/>
    <property type="project" value="InterPro"/>
</dbReference>
<evidence type="ECO:0000313" key="18">
    <source>
        <dbReference type="EMBL" id="KAJ8102062.1"/>
    </source>
</evidence>
<evidence type="ECO:0000256" key="14">
    <source>
        <dbReference type="ARBA" id="ARBA00038965"/>
    </source>
</evidence>
<evidence type="ECO:0000256" key="2">
    <source>
        <dbReference type="ARBA" id="ARBA00004389"/>
    </source>
</evidence>
<reference evidence="18" key="1">
    <citation type="submission" date="2023-03" db="EMBL/GenBank/DDBJ databases">
        <title>Near-Complete genome sequence of Lipomyces tetrasporous NRRL Y-64009, an oleaginous yeast capable of growing on lignocellulosic hydrolysates.</title>
        <authorList>
            <consortium name="Lawrence Berkeley National Laboratory"/>
            <person name="Jagtap S.S."/>
            <person name="Liu J.-J."/>
            <person name="Walukiewicz H.E."/>
            <person name="Pangilinan J."/>
            <person name="Lipzen A."/>
            <person name="Ahrendt S."/>
            <person name="Koriabine M."/>
            <person name="Cobaugh K."/>
            <person name="Salamov A."/>
            <person name="Yoshinaga Y."/>
            <person name="Ng V."/>
            <person name="Daum C."/>
            <person name="Grigoriev I.V."/>
            <person name="Slininger P.J."/>
            <person name="Dien B.S."/>
            <person name="Jin Y.-S."/>
            <person name="Rao C.V."/>
        </authorList>
    </citation>
    <scope>NUCLEOTIDE SEQUENCE</scope>
    <source>
        <strain evidence="18">NRRL Y-64009</strain>
    </source>
</reference>
<evidence type="ECO:0000256" key="10">
    <source>
        <dbReference type="ARBA" id="ARBA00023098"/>
    </source>
</evidence>
<keyword evidence="19" id="KW-1185">Reference proteome</keyword>
<dbReference type="InterPro" id="IPR015422">
    <property type="entry name" value="PyrdxlP-dep_Trfase_small"/>
</dbReference>
<comment type="cofactor">
    <cofactor evidence="1 16 17">
        <name>pyridoxal 5'-phosphate</name>
        <dbReference type="ChEBI" id="CHEBI:597326"/>
    </cofactor>
</comment>
<evidence type="ECO:0000256" key="16">
    <source>
        <dbReference type="PIRSR" id="PIRSR602129-50"/>
    </source>
</evidence>
<evidence type="ECO:0000256" key="5">
    <source>
        <dbReference type="ARBA" id="ARBA00022692"/>
    </source>
</evidence>
<dbReference type="GeneID" id="80886686"/>
<keyword evidence="9" id="KW-1133">Transmembrane helix</keyword>
<dbReference type="GO" id="GO:0030149">
    <property type="term" value="P:sphingolipid catabolic process"/>
    <property type="evidence" value="ECO:0007669"/>
    <property type="project" value="TreeGrafter"/>
</dbReference>
<dbReference type="PANTHER" id="PTHR42735">
    <property type="match status" value="1"/>
</dbReference>
<evidence type="ECO:0000256" key="17">
    <source>
        <dbReference type="RuleBase" id="RU000382"/>
    </source>
</evidence>
<evidence type="ECO:0000256" key="7">
    <source>
        <dbReference type="ARBA" id="ARBA00022898"/>
    </source>
</evidence>
<keyword evidence="11" id="KW-0472">Membrane</keyword>
<keyword evidence="7 16" id="KW-0663">Pyridoxal phosphate</keyword>
<dbReference type="EMBL" id="JARPMG010000003">
    <property type="protein sequence ID" value="KAJ8102062.1"/>
    <property type="molecule type" value="Genomic_DNA"/>
</dbReference>
<keyword evidence="18" id="KW-0808">Transferase</keyword>
<comment type="pathway">
    <text evidence="4">Sphingolipid metabolism.</text>
</comment>
<dbReference type="InterPro" id="IPR015421">
    <property type="entry name" value="PyrdxlP-dep_Trfase_major"/>
</dbReference>
<evidence type="ECO:0000256" key="4">
    <source>
        <dbReference type="ARBA" id="ARBA00004991"/>
    </source>
</evidence>
<dbReference type="AlphaFoldDB" id="A0AAD7QYB0"/>
<comment type="caution">
    <text evidence="18">The sequence shown here is derived from an EMBL/GenBank/DDBJ whole genome shotgun (WGS) entry which is preliminary data.</text>
</comment>
<comment type="subcellular location">
    <subcellularLocation>
        <location evidence="2">Endoplasmic reticulum membrane</location>
        <topology evidence="2">Single-pass membrane protein</topology>
    </subcellularLocation>
</comment>
<dbReference type="Gene3D" id="3.40.640.10">
    <property type="entry name" value="Type I PLP-dependent aspartate aminotransferase-like (Major domain)"/>
    <property type="match status" value="1"/>
</dbReference>
<dbReference type="PANTHER" id="PTHR42735:SF6">
    <property type="entry name" value="SPHINGOSINE-1-PHOSPHATE LYASE 1"/>
    <property type="match status" value="1"/>
</dbReference>
<sequence length="546" mass="59948">MSNRPSPVLIHLSFRTASTAVFVVFTARLAAKSIRELRARGIVGTLKDLYNFSVRKFFRFMMTLPGISEKVNAELNKTLTRMEEDMVPRGPGIKRYLELPREGWTDEQVMSELHELANMKHSRWEEGKVSGAVYHGGEDILKLQTEAYGMFSVANQLHPDVFPGVRKMEAEVVAMVLRMYNAPESGVGTSTSGGTESLLMACLAAKMKGRYEKGITEPEIVAPVTIHAGFDKAAYYFGIKLRHVPLDPVTYEVDLNAVNRLVNSNTVLIAGSAPNFPHGVIDDIEGLSKIALKHNIPLHVDACLGSFVVPFMEIVYNEIDPTVTVPLFDFRVKGVTSISCDTHKYGFAPKGSSVIMYRDAKLRRYQYFLATDWSGGVYASPTMAGSRPGALMAGCWASLMRIGENGYIESCRNIVSAARRIRLAIQNEFRSIYVLGQPIGSVVAFSSDSLNVYDIADLLLKKGWHLSALQNPAAIHIACTRLTVTSAAELVSDLREVVAQVEENTTAGEKTQQGDTAMLYGVAGSISTNGVVDELAIGFLDNLYKV</sequence>
<evidence type="ECO:0000256" key="11">
    <source>
        <dbReference type="ARBA" id="ARBA00023136"/>
    </source>
</evidence>
<evidence type="ECO:0000256" key="8">
    <source>
        <dbReference type="ARBA" id="ARBA00022919"/>
    </source>
</evidence>
<evidence type="ECO:0000313" key="19">
    <source>
        <dbReference type="Proteomes" id="UP001217417"/>
    </source>
</evidence>
<dbReference type="RefSeq" id="XP_056045512.1">
    <property type="nucleotide sequence ID" value="XM_056191520.1"/>
</dbReference>
<gene>
    <name evidence="18" type="ORF">POJ06DRAFT_76237</name>
</gene>
<keyword evidence="8" id="KW-0746">Sphingolipid metabolism</keyword>
<dbReference type="InterPro" id="IPR002129">
    <property type="entry name" value="PyrdxlP-dep_de-COase"/>
</dbReference>
<evidence type="ECO:0000256" key="1">
    <source>
        <dbReference type="ARBA" id="ARBA00001933"/>
    </source>
</evidence>
<keyword evidence="10" id="KW-0443">Lipid metabolism</keyword>
<comment type="pathway">
    <text evidence="3">Lipid metabolism; sphingolipid metabolism.</text>
</comment>
<dbReference type="GO" id="GO:0030170">
    <property type="term" value="F:pyridoxal phosphate binding"/>
    <property type="evidence" value="ECO:0007669"/>
    <property type="project" value="InterPro"/>
</dbReference>
<dbReference type="Pfam" id="PF00282">
    <property type="entry name" value="Pyridoxal_deC"/>
    <property type="match status" value="1"/>
</dbReference>
<evidence type="ECO:0000256" key="15">
    <source>
        <dbReference type="ARBA" id="ARBA00042568"/>
    </source>
</evidence>
<dbReference type="FunFam" id="3.40.640.10:FF:000020">
    <property type="entry name" value="sphingosine-1-phosphate lyase 1"/>
    <property type="match status" value="1"/>
</dbReference>
<dbReference type="GO" id="GO:0005789">
    <property type="term" value="C:endoplasmic reticulum membrane"/>
    <property type="evidence" value="ECO:0007669"/>
    <property type="project" value="UniProtKB-SubCell"/>
</dbReference>
<protein>
    <recommendedName>
        <fullName evidence="14">sphinganine-1-phosphate aldolase</fullName>
        <ecNumber evidence="14">4.1.2.27</ecNumber>
    </recommendedName>
    <alternativeName>
        <fullName evidence="15">Sphingosine-1-phosphate aldolase</fullName>
    </alternativeName>
</protein>
<dbReference type="EC" id="4.1.2.27" evidence="14"/>
<evidence type="ECO:0000256" key="9">
    <source>
        <dbReference type="ARBA" id="ARBA00022989"/>
    </source>
</evidence>
<proteinExistence type="inferred from homology"/>
<keyword evidence="5" id="KW-0812">Transmembrane</keyword>
<keyword evidence="6" id="KW-0256">Endoplasmic reticulum</keyword>
<name>A0AAD7QYB0_9ASCO</name>
<dbReference type="GO" id="GO:0008117">
    <property type="term" value="F:sphinganine-1-phosphate aldolase activity"/>
    <property type="evidence" value="ECO:0007669"/>
    <property type="project" value="UniProtKB-EC"/>
</dbReference>
<dbReference type="InterPro" id="IPR015424">
    <property type="entry name" value="PyrdxlP-dep_Trfase"/>
</dbReference>
<comment type="similarity">
    <text evidence="13">Belongs to the group II decarboxylase family. Sphingosine-1-phosphate lyase subfamily.</text>
</comment>
<evidence type="ECO:0000256" key="6">
    <source>
        <dbReference type="ARBA" id="ARBA00022824"/>
    </source>
</evidence>
<evidence type="ECO:0000256" key="13">
    <source>
        <dbReference type="ARBA" id="ARBA00038302"/>
    </source>
</evidence>
<dbReference type="InterPro" id="IPR050477">
    <property type="entry name" value="GrpII_AminoAcid_Decarb"/>
</dbReference>
<dbReference type="Proteomes" id="UP001217417">
    <property type="component" value="Unassembled WGS sequence"/>
</dbReference>
<keyword evidence="12 17" id="KW-0456">Lyase</keyword>
<dbReference type="Gene3D" id="6.10.140.2150">
    <property type="match status" value="1"/>
</dbReference>
<accession>A0AAD7QYB0</accession>
<dbReference type="Gene3D" id="3.90.1150.10">
    <property type="entry name" value="Aspartate Aminotransferase, domain 1"/>
    <property type="match status" value="1"/>
</dbReference>
<dbReference type="GO" id="GO:0016740">
    <property type="term" value="F:transferase activity"/>
    <property type="evidence" value="ECO:0007669"/>
    <property type="project" value="UniProtKB-KW"/>
</dbReference>
<feature type="modified residue" description="N6-(pyridoxal phosphate)lysine" evidence="16">
    <location>
        <position position="344"/>
    </location>
</feature>
<dbReference type="SUPFAM" id="SSF53383">
    <property type="entry name" value="PLP-dependent transferases"/>
    <property type="match status" value="1"/>
</dbReference>
<evidence type="ECO:0000256" key="3">
    <source>
        <dbReference type="ARBA" id="ARBA00004760"/>
    </source>
</evidence>
<organism evidence="18 19">
    <name type="scientific">Lipomyces tetrasporus</name>
    <dbReference type="NCBI Taxonomy" id="54092"/>
    <lineage>
        <taxon>Eukaryota</taxon>
        <taxon>Fungi</taxon>
        <taxon>Dikarya</taxon>
        <taxon>Ascomycota</taxon>
        <taxon>Saccharomycotina</taxon>
        <taxon>Lipomycetes</taxon>
        <taxon>Lipomycetales</taxon>
        <taxon>Lipomycetaceae</taxon>
        <taxon>Lipomyces</taxon>
    </lineage>
</organism>
<evidence type="ECO:0000256" key="12">
    <source>
        <dbReference type="ARBA" id="ARBA00023239"/>
    </source>
</evidence>